<dbReference type="InterPro" id="IPR051449">
    <property type="entry name" value="ABC-2_transporter_component"/>
</dbReference>
<dbReference type="GO" id="GO:0005886">
    <property type="term" value="C:plasma membrane"/>
    <property type="evidence" value="ECO:0007669"/>
    <property type="project" value="UniProtKB-SubCell"/>
</dbReference>
<evidence type="ECO:0000256" key="2">
    <source>
        <dbReference type="ARBA" id="ARBA00022475"/>
    </source>
</evidence>
<keyword evidence="9" id="KW-1185">Reference proteome</keyword>
<name>A0A087B3M9_9BIFI</name>
<feature type="transmembrane region" description="Helical" evidence="6">
    <location>
        <begin position="204"/>
        <end position="226"/>
    </location>
</feature>
<dbReference type="STRING" id="1688.BCUN_0124"/>
<dbReference type="OrthoDB" id="3190494at2"/>
<evidence type="ECO:0000313" key="8">
    <source>
        <dbReference type="EMBL" id="KFI65629.1"/>
    </source>
</evidence>
<dbReference type="PANTHER" id="PTHR30294:SF38">
    <property type="entry name" value="TRANSPORT PERMEASE PROTEIN"/>
    <property type="match status" value="1"/>
</dbReference>
<keyword evidence="3 6" id="KW-0812">Transmembrane</keyword>
<evidence type="ECO:0000256" key="4">
    <source>
        <dbReference type="ARBA" id="ARBA00022989"/>
    </source>
</evidence>
<comment type="caution">
    <text evidence="8">The sequence shown here is derived from an EMBL/GenBank/DDBJ whole genome shotgun (WGS) entry which is preliminary data.</text>
</comment>
<feature type="transmembrane region" description="Helical" evidence="6">
    <location>
        <begin position="373"/>
        <end position="395"/>
    </location>
</feature>
<keyword evidence="4 6" id="KW-1133">Transmembrane helix</keyword>
<sequence length="416" mass="44013">MIMLYVVALGLLMFGLGWSTASTLGNDDSSVAYAPDRPEVAIVNRDGADGERLMEPMRAFLAEECDLVDVGTSSEDLQTAVASNYADLIVIMPDGFAQRFATALTDGTASPELEVVTSYTGALGTLAKLQVEDFLRLARIETLGATYGSTVDDSDVANGAQAVVDRLKDNPGAYPTAAVAPDPSAVSDREDNARIVFVTMVKMAAYPLLVAMLICTALAMNAFGGTDVRRRLYASPRRTGSMMLQQFAACSVFSMLVSVLYLALAVALPAVNGLPLSGIPSATLWLSLAAMLVYGIVGVACGFMLSMLSLGSAAVNGFGNVFGLATMFTSGMACPLEMMPQFMIDIGKLMPGWWFCEAVQAVSGSKGVMDVALWWRDMGLVALFGVAFVCLGLVFSRYRRVHPKLSGAAVTQLAEG</sequence>
<evidence type="ECO:0000256" key="6">
    <source>
        <dbReference type="SAM" id="Phobius"/>
    </source>
</evidence>
<evidence type="ECO:0000256" key="5">
    <source>
        <dbReference type="ARBA" id="ARBA00023136"/>
    </source>
</evidence>
<evidence type="ECO:0000256" key="3">
    <source>
        <dbReference type="ARBA" id="ARBA00022692"/>
    </source>
</evidence>
<gene>
    <name evidence="8" type="ORF">BCUN_0124</name>
</gene>
<proteinExistence type="predicted"/>
<organism evidence="8 9">
    <name type="scientific">Bifidobacterium cuniculi</name>
    <dbReference type="NCBI Taxonomy" id="1688"/>
    <lineage>
        <taxon>Bacteria</taxon>
        <taxon>Bacillati</taxon>
        <taxon>Actinomycetota</taxon>
        <taxon>Actinomycetes</taxon>
        <taxon>Bifidobacteriales</taxon>
        <taxon>Bifidobacteriaceae</taxon>
        <taxon>Bifidobacterium</taxon>
    </lineage>
</organism>
<accession>A0A087B3M9</accession>
<protein>
    <submittedName>
        <fullName evidence="8">Transporter</fullName>
    </submittedName>
</protein>
<feature type="transmembrane region" description="Helical" evidence="6">
    <location>
        <begin position="247"/>
        <end position="271"/>
    </location>
</feature>
<dbReference type="EMBL" id="JGYV01000001">
    <property type="protein sequence ID" value="KFI65629.1"/>
    <property type="molecule type" value="Genomic_DNA"/>
</dbReference>
<feature type="domain" description="ABC-2 type transporter transmembrane" evidence="7">
    <location>
        <begin position="4"/>
        <end position="393"/>
    </location>
</feature>
<dbReference type="Pfam" id="PF12698">
    <property type="entry name" value="ABC2_membrane_3"/>
    <property type="match status" value="1"/>
</dbReference>
<dbReference type="GO" id="GO:0140359">
    <property type="term" value="F:ABC-type transporter activity"/>
    <property type="evidence" value="ECO:0007669"/>
    <property type="project" value="InterPro"/>
</dbReference>
<dbReference type="InterPro" id="IPR013525">
    <property type="entry name" value="ABC2_TM"/>
</dbReference>
<dbReference type="PANTHER" id="PTHR30294">
    <property type="entry name" value="MEMBRANE COMPONENT OF ABC TRANSPORTER YHHJ-RELATED"/>
    <property type="match status" value="1"/>
</dbReference>
<dbReference type="AlphaFoldDB" id="A0A087B3M9"/>
<evidence type="ECO:0000259" key="7">
    <source>
        <dbReference type="Pfam" id="PF12698"/>
    </source>
</evidence>
<evidence type="ECO:0000313" key="9">
    <source>
        <dbReference type="Proteomes" id="UP000029067"/>
    </source>
</evidence>
<dbReference type="Proteomes" id="UP000029067">
    <property type="component" value="Unassembled WGS sequence"/>
</dbReference>
<keyword evidence="5 6" id="KW-0472">Membrane</keyword>
<keyword evidence="2" id="KW-1003">Cell membrane</keyword>
<evidence type="ECO:0000256" key="1">
    <source>
        <dbReference type="ARBA" id="ARBA00004651"/>
    </source>
</evidence>
<feature type="transmembrane region" description="Helical" evidence="6">
    <location>
        <begin position="283"/>
        <end position="306"/>
    </location>
</feature>
<reference evidence="8 9" key="1">
    <citation type="submission" date="2014-03" db="EMBL/GenBank/DDBJ databases">
        <title>Genomics of Bifidobacteria.</title>
        <authorList>
            <person name="Ventura M."/>
            <person name="Milani C."/>
            <person name="Lugli G.A."/>
        </authorList>
    </citation>
    <scope>NUCLEOTIDE SEQUENCE [LARGE SCALE GENOMIC DNA]</scope>
    <source>
        <strain evidence="8 9">LMG 10738</strain>
    </source>
</reference>
<comment type="subcellular location">
    <subcellularLocation>
        <location evidence="1">Cell membrane</location>
        <topology evidence="1">Multi-pass membrane protein</topology>
    </subcellularLocation>
</comment>
<feature type="transmembrane region" description="Helical" evidence="6">
    <location>
        <begin position="313"/>
        <end position="333"/>
    </location>
</feature>
<dbReference type="eggNOG" id="COG0842">
    <property type="taxonomic scope" value="Bacteria"/>
</dbReference>